<keyword evidence="6 8" id="KW-1133">Transmembrane helix</keyword>
<sequence>MEHLKNRFIVSLVLLFAFTVRIIGIGDRSFVFDEAIYVKIVKDMVANGYDWQSMRMLGTAHPPVYFILMAVIYKIFNFMSDEFLFRSVTVLISVIVTYSVYKLGSEYSTLTGIIASFIFALNPYFVAYSRFATLDMLTVLFITSGIYFYSKYISSDRLYLLQIAGVMFGLATFTKVYAGVFLLITIIHLLIINQKPRRIIQFMIPYAAVILLISLLLGQSIYFPWVILKTSYGWSVGQKIAFNWALITVSTHIGFISFVISMIGLGLLTEKALHERHYLSAFYVLAFILNIIIFTTFSGTYFARYLLILMPSICIFFGYSMEKIIYKIKTFRRYTAVILIVFLLAGLSSDYSSTVDGSIYSAALIDDWWHIDSLKDVAGYISNNNTPYYITDNKDLSRGGEFFITNAHYPVLEAYSGIKGAFYMGNTQDNIYLYWLGYKGSALGTFPLDSRSELNATYIVLVDKYTKVAPEYVLYTTDISFSWSMNDFLNEYLVYYENEGKFTDRYGISSYLFKRHSNNTFARMEEPAIFIGEPADNWTKSNNGWIYGEAWSEAKNHSRYIQNPGSGGIVLTIPDSDYDSMFEITLQDVGYDTLVFEVVRGRMNITLGELKLNNTKKIIQPEFRVPEKVYSDAYHTRDGVQQQFLIWKKGNTSAIPVFKVSISRLPYPGQP</sequence>
<dbReference type="GO" id="GO:0008610">
    <property type="term" value="P:lipid biosynthetic process"/>
    <property type="evidence" value="ECO:0007669"/>
    <property type="project" value="UniProtKB-ARBA"/>
</dbReference>
<dbReference type="GO" id="GO:0016763">
    <property type="term" value="F:pentosyltransferase activity"/>
    <property type="evidence" value="ECO:0007669"/>
    <property type="project" value="TreeGrafter"/>
</dbReference>
<keyword evidence="4 10" id="KW-0808">Transferase</keyword>
<evidence type="ECO:0000256" key="6">
    <source>
        <dbReference type="ARBA" id="ARBA00022989"/>
    </source>
</evidence>
<feature type="transmembrane region" description="Helical" evidence="8">
    <location>
        <begin position="331"/>
        <end position="349"/>
    </location>
</feature>
<organism evidence="10 11">
    <name type="scientific">Candidatus Methanoperedens nitratireducens</name>
    <dbReference type="NCBI Taxonomy" id="1392998"/>
    <lineage>
        <taxon>Archaea</taxon>
        <taxon>Methanobacteriati</taxon>
        <taxon>Methanobacteriota</taxon>
        <taxon>Stenosarchaea group</taxon>
        <taxon>Methanomicrobia</taxon>
        <taxon>Methanosarcinales</taxon>
        <taxon>ANME-2 cluster</taxon>
        <taxon>Candidatus Methanoperedentaceae</taxon>
        <taxon>Candidatus Methanoperedens</taxon>
    </lineage>
</organism>
<evidence type="ECO:0000256" key="4">
    <source>
        <dbReference type="ARBA" id="ARBA00022679"/>
    </source>
</evidence>
<comment type="caution">
    <text evidence="10">The sequence shown here is derived from an EMBL/GenBank/DDBJ whole genome shotgun (WGS) entry which is preliminary data.</text>
</comment>
<evidence type="ECO:0000256" key="3">
    <source>
        <dbReference type="ARBA" id="ARBA00022676"/>
    </source>
</evidence>
<dbReference type="InterPro" id="IPR050297">
    <property type="entry name" value="LipidA_mod_glycosyltrf_83"/>
</dbReference>
<feature type="transmembrane region" description="Helical" evidence="8">
    <location>
        <begin position="277"/>
        <end position="295"/>
    </location>
</feature>
<feature type="transmembrane region" description="Helical" evidence="8">
    <location>
        <begin position="301"/>
        <end position="319"/>
    </location>
</feature>
<protein>
    <submittedName>
        <fullName evidence="10">PMT family glycosyltransferase, 4-amino-4-deoxy-L-arabinose transferase</fullName>
    </submittedName>
</protein>
<evidence type="ECO:0000259" key="9">
    <source>
        <dbReference type="Pfam" id="PF13231"/>
    </source>
</evidence>
<comment type="subcellular location">
    <subcellularLocation>
        <location evidence="1">Cell membrane</location>
        <topology evidence="1">Multi-pass membrane protein</topology>
    </subcellularLocation>
</comment>
<keyword evidence="11" id="KW-1185">Reference proteome</keyword>
<dbReference type="Proteomes" id="UP000027153">
    <property type="component" value="Unassembled WGS sequence"/>
</dbReference>
<evidence type="ECO:0000256" key="5">
    <source>
        <dbReference type="ARBA" id="ARBA00022692"/>
    </source>
</evidence>
<feature type="transmembrane region" description="Helical" evidence="8">
    <location>
        <begin position="240"/>
        <end position="265"/>
    </location>
</feature>
<proteinExistence type="predicted"/>
<dbReference type="Pfam" id="PF13231">
    <property type="entry name" value="PMT_2"/>
    <property type="match status" value="1"/>
</dbReference>
<evidence type="ECO:0000313" key="11">
    <source>
        <dbReference type="Proteomes" id="UP000027153"/>
    </source>
</evidence>
<feature type="transmembrane region" description="Helical" evidence="8">
    <location>
        <begin position="204"/>
        <end position="228"/>
    </location>
</feature>
<dbReference type="PANTHER" id="PTHR33908">
    <property type="entry name" value="MANNOSYLTRANSFERASE YKCB-RELATED"/>
    <property type="match status" value="1"/>
</dbReference>
<evidence type="ECO:0000256" key="2">
    <source>
        <dbReference type="ARBA" id="ARBA00022475"/>
    </source>
</evidence>
<gene>
    <name evidence="10" type="ORF">ANME2D_02801</name>
</gene>
<evidence type="ECO:0000256" key="1">
    <source>
        <dbReference type="ARBA" id="ARBA00004651"/>
    </source>
</evidence>
<feature type="transmembrane region" description="Helical" evidence="8">
    <location>
        <begin position="83"/>
        <end position="101"/>
    </location>
</feature>
<keyword evidence="7 8" id="KW-0472">Membrane</keyword>
<dbReference type="GO" id="GO:0005886">
    <property type="term" value="C:plasma membrane"/>
    <property type="evidence" value="ECO:0007669"/>
    <property type="project" value="UniProtKB-SubCell"/>
</dbReference>
<dbReference type="OrthoDB" id="375786at2157"/>
<keyword evidence="2" id="KW-1003">Cell membrane</keyword>
<feature type="transmembrane region" description="Helical" evidence="8">
    <location>
        <begin position="134"/>
        <end position="153"/>
    </location>
</feature>
<feature type="transmembrane region" description="Helical" evidence="8">
    <location>
        <begin position="60"/>
        <end position="76"/>
    </location>
</feature>
<name>A0A062UUS0_9EURY</name>
<evidence type="ECO:0000313" key="10">
    <source>
        <dbReference type="EMBL" id="KCZ70776.1"/>
    </source>
</evidence>
<dbReference type="RefSeq" id="WP_048092665.1">
    <property type="nucleotide sequence ID" value="NZ_JMIY01000007.1"/>
</dbReference>
<keyword evidence="5 8" id="KW-0812">Transmembrane</keyword>
<evidence type="ECO:0000256" key="7">
    <source>
        <dbReference type="ARBA" id="ARBA00023136"/>
    </source>
</evidence>
<feature type="transmembrane region" description="Helical" evidence="8">
    <location>
        <begin position="159"/>
        <end position="192"/>
    </location>
</feature>
<reference evidence="10 11" key="1">
    <citation type="journal article" date="2013" name="Nature">
        <title>Anaerobic oxidation of methane coupled to nitrate reduction in a novel archaeal lineage.</title>
        <authorList>
            <person name="Haroon M.F."/>
            <person name="Hu S."/>
            <person name="Shi Y."/>
            <person name="Imelfort M."/>
            <person name="Keller J."/>
            <person name="Hugenholtz P."/>
            <person name="Yuan Z."/>
            <person name="Tyson G.W."/>
        </authorList>
    </citation>
    <scope>NUCLEOTIDE SEQUENCE [LARGE SCALE GENOMIC DNA]</scope>
    <source>
        <strain evidence="10 11">ANME-2d</strain>
    </source>
</reference>
<feature type="domain" description="Glycosyltransferase RgtA/B/C/D-like" evidence="9">
    <location>
        <begin position="61"/>
        <end position="215"/>
    </location>
</feature>
<dbReference type="AlphaFoldDB" id="A0A062UUS0"/>
<dbReference type="PANTHER" id="PTHR33908:SF11">
    <property type="entry name" value="MEMBRANE PROTEIN"/>
    <property type="match status" value="1"/>
</dbReference>
<accession>A0A062UUS0</accession>
<evidence type="ECO:0000256" key="8">
    <source>
        <dbReference type="SAM" id="Phobius"/>
    </source>
</evidence>
<keyword evidence="3" id="KW-0328">Glycosyltransferase</keyword>
<dbReference type="EMBL" id="JMIY01000007">
    <property type="protein sequence ID" value="KCZ70776.1"/>
    <property type="molecule type" value="Genomic_DNA"/>
</dbReference>
<dbReference type="InterPro" id="IPR038731">
    <property type="entry name" value="RgtA/B/C-like"/>
</dbReference>
<feature type="transmembrane region" description="Helical" evidence="8">
    <location>
        <begin position="107"/>
        <end position="127"/>
    </location>
</feature>